<comment type="caution">
    <text evidence="3">The sequence shown here is derived from an EMBL/GenBank/DDBJ whole genome shotgun (WGS) entry which is preliminary data.</text>
</comment>
<name>A0A395RY35_FUSSP</name>
<feature type="region of interest" description="Disordered" evidence="1">
    <location>
        <begin position="331"/>
        <end position="367"/>
    </location>
</feature>
<evidence type="ECO:0000313" key="4">
    <source>
        <dbReference type="Proteomes" id="UP000266152"/>
    </source>
</evidence>
<feature type="compositionally biased region" description="Polar residues" evidence="1">
    <location>
        <begin position="109"/>
        <end position="123"/>
    </location>
</feature>
<feature type="compositionally biased region" description="Acidic residues" evidence="1">
    <location>
        <begin position="263"/>
        <end position="295"/>
    </location>
</feature>
<feature type="compositionally biased region" description="Basic residues" evidence="1">
    <location>
        <begin position="81"/>
        <end position="90"/>
    </location>
</feature>
<feature type="compositionally biased region" description="Low complexity" evidence="1">
    <location>
        <begin position="220"/>
        <end position="242"/>
    </location>
</feature>
<feature type="region of interest" description="Disordered" evidence="1">
    <location>
        <begin position="20"/>
        <end position="61"/>
    </location>
</feature>
<sequence>MVAPLSPDSFHRSIHNIIMGHNSATSGPAQVPGNTSAPAHGTSTSSAGDASSGYESGMSSFENTCNKSRSLKCTKACCKSKGKAKDRRVKIVTSSDIDSSEKAEATESAGDQTTTSAQSSPNFKKNNKNKGKGKAVQNRSGIEDGSSAQTGGASTDLETAVKYTTPSVDDPSWSISEDYRLRGMKEAGETWKFITDSLCKSKSDVRARWKILQSQTIASEATTEPETGEATTEPETGDATTEGESDRVAVEVASGHETTSDNETSDQDGESEESCEDADEDEADDDADEQTEEENGFVPSKKGKTHANTFVNNKWHRGTRNHKVAIENKWAKARAKAKAQDHDDSPMESGQGASDDSSGSSSRFDYVDPEKREQMKYLHEQIYEEIYPADIHPEPDAYLNERDCALLSTIDSKYKQSRWLEMQANFYNVTGRMVPLEAIRDRCERAEAEKEARSEARKLDRRIKRIEKWMEDQGDED</sequence>
<feature type="compositionally biased region" description="Polar residues" evidence="1">
    <location>
        <begin position="22"/>
        <end position="37"/>
    </location>
</feature>
<feature type="compositionally biased region" description="Low complexity" evidence="1">
    <location>
        <begin position="41"/>
        <end position="53"/>
    </location>
</feature>
<accession>A0A395RY35</accession>
<dbReference type="PROSITE" id="PS50090">
    <property type="entry name" value="MYB_LIKE"/>
    <property type="match status" value="1"/>
</dbReference>
<feature type="region of interest" description="Disordered" evidence="1">
    <location>
        <begin position="212"/>
        <end position="318"/>
    </location>
</feature>
<organism evidence="3 4">
    <name type="scientific">Fusarium sporotrichioides</name>
    <dbReference type="NCBI Taxonomy" id="5514"/>
    <lineage>
        <taxon>Eukaryota</taxon>
        <taxon>Fungi</taxon>
        <taxon>Dikarya</taxon>
        <taxon>Ascomycota</taxon>
        <taxon>Pezizomycotina</taxon>
        <taxon>Sordariomycetes</taxon>
        <taxon>Hypocreomycetidae</taxon>
        <taxon>Hypocreales</taxon>
        <taxon>Nectriaceae</taxon>
        <taxon>Fusarium</taxon>
    </lineage>
</organism>
<feature type="compositionally biased region" description="Polar residues" evidence="1">
    <location>
        <begin position="146"/>
        <end position="167"/>
    </location>
</feature>
<gene>
    <name evidence="3" type="ORF">FSPOR_7458</name>
</gene>
<protein>
    <recommendedName>
        <fullName evidence="2">Myb-like domain-containing protein</fullName>
    </recommendedName>
</protein>
<feature type="domain" description="Myb-like" evidence="2">
    <location>
        <begin position="165"/>
        <end position="213"/>
    </location>
</feature>
<feature type="region of interest" description="Disordered" evidence="1">
    <location>
        <begin position="81"/>
        <end position="174"/>
    </location>
</feature>
<evidence type="ECO:0000259" key="2">
    <source>
        <dbReference type="PROSITE" id="PS50090"/>
    </source>
</evidence>
<reference evidence="3 4" key="1">
    <citation type="journal article" date="2018" name="PLoS Pathog.">
        <title>Evolution of structural diversity of trichothecenes, a family of toxins produced by plant pathogenic and entomopathogenic fungi.</title>
        <authorList>
            <person name="Proctor R.H."/>
            <person name="McCormick S.P."/>
            <person name="Kim H.S."/>
            <person name="Cardoza R.E."/>
            <person name="Stanley A.M."/>
            <person name="Lindo L."/>
            <person name="Kelly A."/>
            <person name="Brown D.W."/>
            <person name="Lee T."/>
            <person name="Vaughan M.M."/>
            <person name="Alexander N.J."/>
            <person name="Busman M."/>
            <person name="Gutierrez S."/>
        </authorList>
    </citation>
    <scope>NUCLEOTIDE SEQUENCE [LARGE SCALE GENOMIC DNA]</scope>
    <source>
        <strain evidence="3 4">NRRL 3299</strain>
    </source>
</reference>
<evidence type="ECO:0000313" key="3">
    <source>
        <dbReference type="EMBL" id="RGP65068.1"/>
    </source>
</evidence>
<dbReference type="STRING" id="5514.A0A395RY35"/>
<dbReference type="InterPro" id="IPR001005">
    <property type="entry name" value="SANT/Myb"/>
</dbReference>
<evidence type="ECO:0000256" key="1">
    <source>
        <dbReference type="SAM" id="MobiDB-lite"/>
    </source>
</evidence>
<dbReference type="AlphaFoldDB" id="A0A395RY35"/>
<keyword evidence="4" id="KW-1185">Reference proteome</keyword>
<proteinExistence type="predicted"/>
<dbReference type="Proteomes" id="UP000266152">
    <property type="component" value="Unassembled WGS sequence"/>
</dbReference>
<dbReference type="EMBL" id="PXOF01000107">
    <property type="protein sequence ID" value="RGP65068.1"/>
    <property type="molecule type" value="Genomic_DNA"/>
</dbReference>
<feature type="compositionally biased region" description="Low complexity" evidence="1">
    <location>
        <begin position="349"/>
        <end position="362"/>
    </location>
</feature>